<evidence type="ECO:0000256" key="6">
    <source>
        <dbReference type="ARBA" id="ARBA00023136"/>
    </source>
</evidence>
<dbReference type="GO" id="GO:0016020">
    <property type="term" value="C:membrane"/>
    <property type="evidence" value="ECO:0007669"/>
    <property type="project" value="UniProtKB-SubCell"/>
</dbReference>
<feature type="binding site" description="axial binding residue" evidence="7">
    <location>
        <position position="493"/>
    </location>
    <ligand>
        <name>heme</name>
        <dbReference type="ChEBI" id="CHEBI:30413"/>
    </ligand>
    <ligandPart>
        <name>Fe</name>
        <dbReference type="ChEBI" id="CHEBI:18248"/>
    </ligandPart>
</feature>
<evidence type="ECO:0000256" key="8">
    <source>
        <dbReference type="RuleBase" id="RU000461"/>
    </source>
</evidence>
<dbReference type="PANTHER" id="PTHR24300">
    <property type="entry name" value="CYTOCHROME P450 508A4-RELATED"/>
    <property type="match status" value="1"/>
</dbReference>
<dbReference type="InterPro" id="IPR002401">
    <property type="entry name" value="Cyt_P450_E_grp-I"/>
</dbReference>
<dbReference type="PROSITE" id="PS00086">
    <property type="entry name" value="CYTOCHROME_P450"/>
    <property type="match status" value="1"/>
</dbReference>
<keyword evidence="10" id="KW-1185">Reference proteome</keyword>
<comment type="cofactor">
    <cofactor evidence="7">
        <name>heme</name>
        <dbReference type="ChEBI" id="CHEBI:30413"/>
    </cofactor>
</comment>
<dbReference type="EnsemblMetazoa" id="XM_038212435.1">
    <property type="protein sequence ID" value="XP_038068363.1"/>
    <property type="gene ID" value="LOC119737820"/>
</dbReference>
<organism evidence="9 10">
    <name type="scientific">Patiria miniata</name>
    <name type="common">Bat star</name>
    <name type="synonym">Asterina miniata</name>
    <dbReference type="NCBI Taxonomy" id="46514"/>
    <lineage>
        <taxon>Eukaryota</taxon>
        <taxon>Metazoa</taxon>
        <taxon>Echinodermata</taxon>
        <taxon>Eleutherozoa</taxon>
        <taxon>Asterozoa</taxon>
        <taxon>Asteroidea</taxon>
        <taxon>Valvatacea</taxon>
        <taxon>Valvatida</taxon>
        <taxon>Asterinidae</taxon>
        <taxon>Patiria</taxon>
    </lineage>
</organism>
<evidence type="ECO:0008006" key="11">
    <source>
        <dbReference type="Google" id="ProtNLM"/>
    </source>
</evidence>
<dbReference type="OrthoDB" id="1055148at2759"/>
<accession>A0A914AXE3</accession>
<keyword evidence="8" id="KW-0503">Monooxygenase</keyword>
<dbReference type="OMA" id="KTWENPD"/>
<keyword evidence="7 8" id="KW-0349">Heme</keyword>
<dbReference type="FunFam" id="1.10.630.10:FF:000004">
    <property type="entry name" value="cytochrome P450 2D15 isoform X1"/>
    <property type="match status" value="1"/>
</dbReference>
<dbReference type="GO" id="GO:0016705">
    <property type="term" value="F:oxidoreductase activity, acting on paired donors, with incorporation or reduction of molecular oxygen"/>
    <property type="evidence" value="ECO:0007669"/>
    <property type="project" value="InterPro"/>
</dbReference>
<dbReference type="Gene3D" id="1.10.630.10">
    <property type="entry name" value="Cytochrome P450"/>
    <property type="match status" value="1"/>
</dbReference>
<dbReference type="Proteomes" id="UP000887568">
    <property type="component" value="Unplaced"/>
</dbReference>
<sequence>TGRSNSRRSLFGRLLLEFVSYESTRTCTCIDTYTSCKSAVPYVMDFLDVRTVLLGVFLLLVLRWLLGRPKNLPPGPWGFPLLGSVPAMVWCMLRGLEFHHQFEKYAAKYGPIFRIKIFNKTVVVLNDYALVKEAFQHPQLSNRPKSLFTEVLKLEGVAASNGEAWLELRRFCLTVLRSFGVGKSSFEEQIGTEAEELMKELAAFKGKPFNPKPFLGNAVSNVICSVIFGKRYKYDDKEFMHLLDLMSRNIKLVGGGGAITFIPSLRYLPFLPIPELLSNFEELLNFARNVIDTHRKTFDADNLKDFTDAYLMEIQQNLSRDKEGMLPNGKHLKASKFGHLGERNIVGTILDLFAAGSETTATTLQWAVLYMMVNPDVQKRVQAEIDDVVGRNRMPRMADIPELHFTRAVIWEIQRLANIVPLGVPHAAASDIYLRGFFIPKDALLVPNMWTIFRDPKHWPEPEQFKPERFLNEKGVAVKPEELIPFSTGRRSCIGEHLAKMELFLFFSFFMHQFTFKKPQNSPPLALKGKGGITHSPQPYDLCAISREDFGGFSA</sequence>
<dbReference type="GeneID" id="119737820"/>
<evidence type="ECO:0000256" key="4">
    <source>
        <dbReference type="ARBA" id="ARBA00023002"/>
    </source>
</evidence>
<evidence type="ECO:0000256" key="1">
    <source>
        <dbReference type="ARBA" id="ARBA00004370"/>
    </source>
</evidence>
<evidence type="ECO:0000313" key="9">
    <source>
        <dbReference type="EnsemblMetazoa" id="XP_038068363.1"/>
    </source>
</evidence>
<dbReference type="PANTHER" id="PTHR24300:SF417">
    <property type="entry name" value="CYTOCHROME P450 508B1-RELATED"/>
    <property type="match status" value="1"/>
</dbReference>
<keyword evidence="5 7" id="KW-0408">Iron</keyword>
<dbReference type="Pfam" id="PF00067">
    <property type="entry name" value="p450"/>
    <property type="match status" value="1"/>
</dbReference>
<evidence type="ECO:0000256" key="5">
    <source>
        <dbReference type="ARBA" id="ARBA00023004"/>
    </source>
</evidence>
<dbReference type="PRINTS" id="PR00385">
    <property type="entry name" value="P450"/>
</dbReference>
<dbReference type="RefSeq" id="XP_038068363.1">
    <property type="nucleotide sequence ID" value="XM_038212435.1"/>
</dbReference>
<evidence type="ECO:0000256" key="7">
    <source>
        <dbReference type="PIRSR" id="PIRSR602401-1"/>
    </source>
</evidence>
<evidence type="ECO:0000256" key="2">
    <source>
        <dbReference type="ARBA" id="ARBA00010617"/>
    </source>
</evidence>
<proteinExistence type="inferred from homology"/>
<dbReference type="InterPro" id="IPR036396">
    <property type="entry name" value="Cyt_P450_sf"/>
</dbReference>
<dbReference type="SUPFAM" id="SSF48264">
    <property type="entry name" value="Cytochrome P450"/>
    <property type="match status" value="1"/>
</dbReference>
<dbReference type="InterPro" id="IPR001128">
    <property type="entry name" value="Cyt_P450"/>
</dbReference>
<evidence type="ECO:0000313" key="10">
    <source>
        <dbReference type="Proteomes" id="UP000887568"/>
    </source>
</evidence>
<comment type="subcellular location">
    <subcellularLocation>
        <location evidence="1">Membrane</location>
    </subcellularLocation>
</comment>
<protein>
    <recommendedName>
        <fullName evidence="11">Cytochrome P450</fullName>
    </recommendedName>
</protein>
<keyword evidence="6" id="KW-0472">Membrane</keyword>
<dbReference type="InterPro" id="IPR050182">
    <property type="entry name" value="Cytochrome_P450_fam2"/>
</dbReference>
<dbReference type="AlphaFoldDB" id="A0A914AXE3"/>
<reference evidence="9" key="1">
    <citation type="submission" date="2022-11" db="UniProtKB">
        <authorList>
            <consortium name="EnsemblMetazoa"/>
        </authorList>
    </citation>
    <scope>IDENTIFICATION</scope>
</reference>
<dbReference type="PRINTS" id="PR00463">
    <property type="entry name" value="EP450I"/>
</dbReference>
<comment type="similarity">
    <text evidence="2 8">Belongs to the cytochrome P450 family.</text>
</comment>
<dbReference type="GO" id="GO:0020037">
    <property type="term" value="F:heme binding"/>
    <property type="evidence" value="ECO:0007669"/>
    <property type="project" value="InterPro"/>
</dbReference>
<dbReference type="InterPro" id="IPR017972">
    <property type="entry name" value="Cyt_P450_CS"/>
</dbReference>
<keyword evidence="3 7" id="KW-0479">Metal-binding</keyword>
<dbReference type="GO" id="GO:0004497">
    <property type="term" value="F:monooxygenase activity"/>
    <property type="evidence" value="ECO:0007669"/>
    <property type="project" value="UniProtKB-KW"/>
</dbReference>
<evidence type="ECO:0000256" key="3">
    <source>
        <dbReference type="ARBA" id="ARBA00022723"/>
    </source>
</evidence>
<dbReference type="GO" id="GO:0005506">
    <property type="term" value="F:iron ion binding"/>
    <property type="evidence" value="ECO:0007669"/>
    <property type="project" value="InterPro"/>
</dbReference>
<keyword evidence="4 8" id="KW-0560">Oxidoreductase</keyword>
<name>A0A914AXE3_PATMI</name>